<dbReference type="EMBL" id="DSWI01000031">
    <property type="protein sequence ID" value="HFG21567.1"/>
    <property type="molecule type" value="Genomic_DNA"/>
</dbReference>
<evidence type="ECO:0000313" key="1">
    <source>
        <dbReference type="EMBL" id="HFG21567.1"/>
    </source>
</evidence>
<comment type="caution">
    <text evidence="1">The sequence shown here is derived from an EMBL/GenBank/DDBJ whole genome shotgun (WGS) entry which is preliminary data.</text>
</comment>
<name>A0A7C3DY91_MEIRU</name>
<reference evidence="1" key="1">
    <citation type="journal article" date="2020" name="mSystems">
        <title>Genome- and Community-Level Interaction Insights into Carbon Utilization and Element Cycling Functions of Hydrothermarchaeota in Hydrothermal Sediment.</title>
        <authorList>
            <person name="Zhou Z."/>
            <person name="Liu Y."/>
            <person name="Xu W."/>
            <person name="Pan J."/>
            <person name="Luo Z.H."/>
            <person name="Li M."/>
        </authorList>
    </citation>
    <scope>NUCLEOTIDE SEQUENCE [LARGE SCALE GENOMIC DNA]</scope>
    <source>
        <strain evidence="1">SpSt-524</strain>
    </source>
</reference>
<proteinExistence type="predicted"/>
<sequence length="72" mass="7750">MAKNQTQDETPALRTVEELAAEAKTPDWLLAAARAKHRWVLGQQLTKAAFDRGIQEAANEPIGVSQPPGGKA</sequence>
<dbReference type="AlphaFoldDB" id="A0A7C3DY91"/>
<accession>A0A7C3DY91</accession>
<gene>
    <name evidence="1" type="ORF">ENS82_12800</name>
</gene>
<protein>
    <submittedName>
        <fullName evidence="1">Uncharacterized protein</fullName>
    </submittedName>
</protein>
<organism evidence="1">
    <name type="scientific">Meiothermus ruber</name>
    <dbReference type="NCBI Taxonomy" id="277"/>
    <lineage>
        <taxon>Bacteria</taxon>
        <taxon>Thermotogati</taxon>
        <taxon>Deinococcota</taxon>
        <taxon>Deinococci</taxon>
        <taxon>Thermales</taxon>
        <taxon>Thermaceae</taxon>
        <taxon>Meiothermus</taxon>
    </lineage>
</organism>